<dbReference type="AlphaFoldDB" id="A0A448WN42"/>
<sequence>MAIFHSSTRSNSAKLHTASLPHWHSLVSDRSSKLQCACGKVHLPNGACAAIAWRHSDHLLPSAKSIVLSSTRHIPVSLWAALLIGLRAFN</sequence>
<reference evidence="1" key="1">
    <citation type="submission" date="2018-11" db="EMBL/GenBank/DDBJ databases">
        <authorList>
            <consortium name="Pathogen Informatics"/>
        </authorList>
    </citation>
    <scope>NUCLEOTIDE SEQUENCE</scope>
</reference>
<organism evidence="1 2">
    <name type="scientific">Protopolystoma xenopodis</name>
    <dbReference type="NCBI Taxonomy" id="117903"/>
    <lineage>
        <taxon>Eukaryota</taxon>
        <taxon>Metazoa</taxon>
        <taxon>Spiralia</taxon>
        <taxon>Lophotrochozoa</taxon>
        <taxon>Platyhelminthes</taxon>
        <taxon>Monogenea</taxon>
        <taxon>Polyopisthocotylea</taxon>
        <taxon>Polystomatidea</taxon>
        <taxon>Polystomatidae</taxon>
        <taxon>Protopolystoma</taxon>
    </lineage>
</organism>
<proteinExistence type="predicted"/>
<accession>A0A448WN42</accession>
<protein>
    <submittedName>
        <fullName evidence="1">Uncharacterized protein</fullName>
    </submittedName>
</protein>
<dbReference type="Proteomes" id="UP000784294">
    <property type="component" value="Unassembled WGS sequence"/>
</dbReference>
<gene>
    <name evidence="1" type="ORF">PXEA_LOCUS9383</name>
</gene>
<name>A0A448WN42_9PLAT</name>
<dbReference type="EMBL" id="CAAALY010026509">
    <property type="protein sequence ID" value="VEL15943.1"/>
    <property type="molecule type" value="Genomic_DNA"/>
</dbReference>
<evidence type="ECO:0000313" key="1">
    <source>
        <dbReference type="EMBL" id="VEL15943.1"/>
    </source>
</evidence>
<comment type="caution">
    <text evidence="1">The sequence shown here is derived from an EMBL/GenBank/DDBJ whole genome shotgun (WGS) entry which is preliminary data.</text>
</comment>
<evidence type="ECO:0000313" key="2">
    <source>
        <dbReference type="Proteomes" id="UP000784294"/>
    </source>
</evidence>
<keyword evidence="2" id="KW-1185">Reference proteome</keyword>